<evidence type="ECO:0000259" key="17">
    <source>
        <dbReference type="SMART" id="SM00382"/>
    </source>
</evidence>
<dbReference type="EC" id="3.4.24.-" evidence="14"/>
<keyword evidence="14" id="KW-1003">Cell membrane</keyword>
<evidence type="ECO:0000256" key="7">
    <source>
        <dbReference type="ARBA" id="ARBA00022741"/>
    </source>
</evidence>
<dbReference type="InterPro" id="IPR027417">
    <property type="entry name" value="P-loop_NTPase"/>
</dbReference>
<keyword evidence="13 14" id="KW-0472">Membrane</keyword>
<comment type="cofactor">
    <cofactor evidence="14">
        <name>Zn(2+)</name>
        <dbReference type="ChEBI" id="CHEBI:29105"/>
    </cofactor>
    <text evidence="14">Binds 1 zinc ion per subunit.</text>
</comment>
<dbReference type="GO" id="GO:0030163">
    <property type="term" value="P:protein catabolic process"/>
    <property type="evidence" value="ECO:0007669"/>
    <property type="project" value="UniProtKB-UniRule"/>
</dbReference>
<evidence type="ECO:0000256" key="6">
    <source>
        <dbReference type="ARBA" id="ARBA00022723"/>
    </source>
</evidence>
<evidence type="ECO:0000256" key="10">
    <source>
        <dbReference type="ARBA" id="ARBA00022840"/>
    </source>
</evidence>
<evidence type="ECO:0000256" key="11">
    <source>
        <dbReference type="ARBA" id="ARBA00022989"/>
    </source>
</evidence>
<accession>A0A923IXG1</accession>
<dbReference type="SUPFAM" id="SSF140990">
    <property type="entry name" value="FtsH protease domain-like"/>
    <property type="match status" value="1"/>
</dbReference>
<keyword evidence="7 14" id="KW-0547">Nucleotide-binding</keyword>
<sequence>MKENQNKDTKPKQIKRIPNIPKKPQKGSKFNIFWVYAAIIVGLLVVQYLFTSENVTKIDYTTFEKEMLIPGNVQKIVSYKSEDIVVSDVYIKEDKKNDPLYKKYASKNAFNTTSKGPMVSFNSPSTDALDKRLEASQTNAKVPLDLQIKSETITKSNAWSGLFVNIVIPLLLIIGLWIFMMRRMGGGGGGGGGQIFNIGKSKATLFDKESQVNITFNDVAGLTEAKVEVMEIVDFLKNPKKYTNLGGKIPKGALLVGAPGTGKTLLAKAVAGEAQVPFFSLSGSDFVEMFVGVGASRVRDLFKQAKDKAPCIIFIDEIDAIGRARGKGSMMGGNDERENTLNQLLVEMDGFGTDSGIIIMGATNRADVLDSALLRPGRFDRQIYVDMPDINERKEIFNVHLKPIKLEENIDINFLAKQTPGFSGADIANLCNEAALIAARKTHESVTKQDFLDAVDRIIGGLEKKNKIITKEEKKAIAFHEAGHATVSWLLKHAHPLIKVTIVPRGQSLGAAWYLPEERSITTTEQILDEMCATMGGRAAEKITFGKISTGALSDLEKVTKQAYAMVSMYGLNDKIGNISYYDSRGQESFTKPYSEATARIIDEEASKIIEEQYQRALQILADNQQNLVKLAEKLLVAEVIFKEDLEEIFGKRAFDSEGTELLADIVAVDDQSLLASGVTDAIAPSTPEEESK</sequence>
<dbReference type="InterPro" id="IPR037219">
    <property type="entry name" value="Peptidase_M41-like"/>
</dbReference>
<dbReference type="GO" id="GO:0005524">
    <property type="term" value="F:ATP binding"/>
    <property type="evidence" value="ECO:0007669"/>
    <property type="project" value="UniProtKB-UniRule"/>
</dbReference>
<keyword evidence="6 14" id="KW-0479">Metal-binding</keyword>
<evidence type="ECO:0000256" key="5">
    <source>
        <dbReference type="ARBA" id="ARBA00022692"/>
    </source>
</evidence>
<dbReference type="InterPro" id="IPR041569">
    <property type="entry name" value="AAA_lid_3"/>
</dbReference>
<feature type="transmembrane region" description="Helical" evidence="14">
    <location>
        <begin position="158"/>
        <end position="179"/>
    </location>
</feature>
<evidence type="ECO:0000256" key="13">
    <source>
        <dbReference type="ARBA" id="ARBA00023136"/>
    </source>
</evidence>
<comment type="similarity">
    <text evidence="14">In the central section; belongs to the AAA ATPase family.</text>
</comment>
<evidence type="ECO:0000256" key="16">
    <source>
        <dbReference type="SAM" id="MobiDB-lite"/>
    </source>
</evidence>
<dbReference type="Gene3D" id="1.10.8.60">
    <property type="match status" value="1"/>
</dbReference>
<dbReference type="GO" id="GO:0004176">
    <property type="term" value="F:ATP-dependent peptidase activity"/>
    <property type="evidence" value="ECO:0007669"/>
    <property type="project" value="InterPro"/>
</dbReference>
<comment type="subcellular location">
    <subcellularLocation>
        <location evidence="14">Cell membrane</location>
        <topology evidence="14">Multi-pass membrane protein</topology>
        <orientation evidence="14">Cytoplasmic side</orientation>
    </subcellularLocation>
    <subcellularLocation>
        <location evidence="1">Membrane</location>
        <topology evidence="1">Multi-pass membrane protein</topology>
    </subcellularLocation>
</comment>
<keyword evidence="9 14" id="KW-0862">Zinc</keyword>
<comment type="similarity">
    <text evidence="3">In the N-terminal section; belongs to the AAA ATPase family.</text>
</comment>
<evidence type="ECO:0000256" key="2">
    <source>
        <dbReference type="ARBA" id="ARBA00010044"/>
    </source>
</evidence>
<comment type="similarity">
    <text evidence="2 14">In the C-terminal section; belongs to the peptidase M41 family.</text>
</comment>
<dbReference type="Pfam" id="PF00004">
    <property type="entry name" value="AAA"/>
    <property type="match status" value="1"/>
</dbReference>
<dbReference type="PANTHER" id="PTHR43655">
    <property type="entry name" value="ATP-DEPENDENT PROTEASE"/>
    <property type="match status" value="1"/>
</dbReference>
<dbReference type="Pfam" id="PF17862">
    <property type="entry name" value="AAA_lid_3"/>
    <property type="match status" value="1"/>
</dbReference>
<dbReference type="FunFam" id="3.40.50.300:FF:000001">
    <property type="entry name" value="ATP-dependent zinc metalloprotease FtsH"/>
    <property type="match status" value="1"/>
</dbReference>
<feature type="compositionally biased region" description="Basic and acidic residues" evidence="16">
    <location>
        <begin position="1"/>
        <end position="11"/>
    </location>
</feature>
<protein>
    <recommendedName>
        <fullName evidence="14">ATP-dependent zinc metalloprotease FtsH</fullName>
        <ecNumber evidence="14">3.4.24.-</ecNumber>
    </recommendedName>
</protein>
<feature type="binding site" evidence="14">
    <location>
        <position position="480"/>
    </location>
    <ligand>
        <name>Zn(2+)</name>
        <dbReference type="ChEBI" id="CHEBI:29105"/>
        <note>catalytic</note>
    </ligand>
</feature>
<dbReference type="GO" id="GO:0005886">
    <property type="term" value="C:plasma membrane"/>
    <property type="evidence" value="ECO:0007669"/>
    <property type="project" value="UniProtKB-SubCell"/>
</dbReference>
<dbReference type="InterPro" id="IPR003959">
    <property type="entry name" value="ATPase_AAA_core"/>
</dbReference>
<gene>
    <name evidence="18" type="primary">hflB</name>
    <name evidence="14" type="synonym">ftsH</name>
    <name evidence="18" type="ORF">GM921_12395</name>
</gene>
<keyword evidence="5 14" id="KW-0812">Transmembrane</keyword>
<dbReference type="EMBL" id="WNXD01000002">
    <property type="protein sequence ID" value="MBB2146292.1"/>
    <property type="molecule type" value="Genomic_DNA"/>
</dbReference>
<comment type="subunit">
    <text evidence="14">Homohexamer.</text>
</comment>
<dbReference type="NCBIfam" id="TIGR01241">
    <property type="entry name" value="FtsH_fam"/>
    <property type="match status" value="1"/>
</dbReference>
<evidence type="ECO:0000313" key="18">
    <source>
        <dbReference type="EMBL" id="MBB2146292.1"/>
    </source>
</evidence>
<keyword evidence="11 14" id="KW-1133">Transmembrane helix</keyword>
<dbReference type="GO" id="GO:0016887">
    <property type="term" value="F:ATP hydrolysis activity"/>
    <property type="evidence" value="ECO:0007669"/>
    <property type="project" value="UniProtKB-UniRule"/>
</dbReference>
<comment type="caution">
    <text evidence="18">The sequence shown here is derived from an EMBL/GenBank/DDBJ whole genome shotgun (WGS) entry which is preliminary data.</text>
</comment>
<dbReference type="InterPro" id="IPR003593">
    <property type="entry name" value="AAA+_ATPase"/>
</dbReference>
<dbReference type="SMART" id="SM00382">
    <property type="entry name" value="AAA"/>
    <property type="match status" value="1"/>
</dbReference>
<dbReference type="InterPro" id="IPR050928">
    <property type="entry name" value="ATP-dep_Zn_Metalloprotease"/>
</dbReference>
<dbReference type="CDD" id="cd19501">
    <property type="entry name" value="RecA-like_FtsH"/>
    <property type="match status" value="1"/>
</dbReference>
<feature type="active site" evidence="14">
    <location>
        <position position="481"/>
    </location>
</feature>
<dbReference type="Pfam" id="PF01434">
    <property type="entry name" value="Peptidase_M41"/>
    <property type="match status" value="1"/>
</dbReference>
<name>A0A923IXG1_9SPHI</name>
<dbReference type="GO" id="GO:0006508">
    <property type="term" value="P:proteolysis"/>
    <property type="evidence" value="ECO:0007669"/>
    <property type="project" value="UniProtKB-KW"/>
</dbReference>
<dbReference type="Gene3D" id="1.20.58.760">
    <property type="entry name" value="Peptidase M41"/>
    <property type="match status" value="1"/>
</dbReference>
<dbReference type="PANTHER" id="PTHR43655:SF2">
    <property type="entry name" value="AFG3 LIKE MATRIX AAA PEPTIDASE SUBUNIT 2, ISOFORM A"/>
    <property type="match status" value="1"/>
</dbReference>
<keyword evidence="12 14" id="KW-0482">Metalloprotease</keyword>
<dbReference type="GO" id="GO:0004222">
    <property type="term" value="F:metalloendopeptidase activity"/>
    <property type="evidence" value="ECO:0007669"/>
    <property type="project" value="InterPro"/>
</dbReference>
<dbReference type="Gene3D" id="3.40.1690.20">
    <property type="match status" value="1"/>
</dbReference>
<dbReference type="AlphaFoldDB" id="A0A923IXG1"/>
<dbReference type="FunFam" id="1.10.8.60:FF:000019">
    <property type="entry name" value="AFG3-like AAA ATPase 2"/>
    <property type="match status" value="1"/>
</dbReference>
<organism evidence="18 19">
    <name type="scientific">Pedobacter planticolens</name>
    <dbReference type="NCBI Taxonomy" id="2679964"/>
    <lineage>
        <taxon>Bacteria</taxon>
        <taxon>Pseudomonadati</taxon>
        <taxon>Bacteroidota</taxon>
        <taxon>Sphingobacteriia</taxon>
        <taxon>Sphingobacteriales</taxon>
        <taxon>Sphingobacteriaceae</taxon>
        <taxon>Pedobacter</taxon>
    </lineage>
</organism>
<dbReference type="Gene3D" id="3.40.50.300">
    <property type="entry name" value="P-loop containing nucleotide triphosphate hydrolases"/>
    <property type="match status" value="1"/>
</dbReference>
<dbReference type="InterPro" id="IPR000642">
    <property type="entry name" value="Peptidase_M41"/>
</dbReference>
<dbReference type="Proteomes" id="UP000601055">
    <property type="component" value="Unassembled WGS sequence"/>
</dbReference>
<evidence type="ECO:0000256" key="1">
    <source>
        <dbReference type="ARBA" id="ARBA00004141"/>
    </source>
</evidence>
<dbReference type="RefSeq" id="WP_182922955.1">
    <property type="nucleotide sequence ID" value="NZ_WNXD01000002.1"/>
</dbReference>
<dbReference type="FunFam" id="1.20.58.760:FF:000003">
    <property type="entry name" value="AFG3-like AAA ATPase 2"/>
    <property type="match status" value="1"/>
</dbReference>
<evidence type="ECO:0000256" key="15">
    <source>
        <dbReference type="RuleBase" id="RU003651"/>
    </source>
</evidence>
<proteinExistence type="inferred from homology"/>
<evidence type="ECO:0000256" key="9">
    <source>
        <dbReference type="ARBA" id="ARBA00022833"/>
    </source>
</evidence>
<feature type="binding site" evidence="14">
    <location>
        <position position="555"/>
    </location>
    <ligand>
        <name>Zn(2+)</name>
        <dbReference type="ChEBI" id="CHEBI:29105"/>
        <note>catalytic</note>
    </ligand>
</feature>
<evidence type="ECO:0000256" key="8">
    <source>
        <dbReference type="ARBA" id="ARBA00022801"/>
    </source>
</evidence>
<dbReference type="GO" id="GO:0008270">
    <property type="term" value="F:zinc ion binding"/>
    <property type="evidence" value="ECO:0007669"/>
    <property type="project" value="UniProtKB-UniRule"/>
</dbReference>
<feature type="transmembrane region" description="Helical" evidence="14">
    <location>
        <begin position="32"/>
        <end position="50"/>
    </location>
</feature>
<evidence type="ECO:0000256" key="12">
    <source>
        <dbReference type="ARBA" id="ARBA00023049"/>
    </source>
</evidence>
<dbReference type="HAMAP" id="MF_01458">
    <property type="entry name" value="FtsH"/>
    <property type="match status" value="1"/>
</dbReference>
<evidence type="ECO:0000256" key="3">
    <source>
        <dbReference type="ARBA" id="ARBA00010550"/>
    </source>
</evidence>
<reference evidence="18" key="1">
    <citation type="submission" date="2019-11" db="EMBL/GenBank/DDBJ databases">
        <title>Description of Pedobacter sp. LMG 31464T.</title>
        <authorList>
            <person name="Carlier A."/>
            <person name="Qi S."/>
            <person name="Vandamme P."/>
        </authorList>
    </citation>
    <scope>NUCLEOTIDE SEQUENCE</scope>
    <source>
        <strain evidence="18">LMG 31464</strain>
    </source>
</reference>
<dbReference type="Pfam" id="PF06480">
    <property type="entry name" value="FtsH_ext"/>
    <property type="match status" value="1"/>
</dbReference>
<keyword evidence="4 14" id="KW-0645">Protease</keyword>
<dbReference type="InterPro" id="IPR011546">
    <property type="entry name" value="Pept_M41_FtsH_extracell"/>
</dbReference>
<dbReference type="InterPro" id="IPR003960">
    <property type="entry name" value="ATPase_AAA_CS"/>
</dbReference>
<feature type="binding site" evidence="14">
    <location>
        <begin position="257"/>
        <end position="264"/>
    </location>
    <ligand>
        <name>ATP</name>
        <dbReference type="ChEBI" id="CHEBI:30616"/>
    </ligand>
</feature>
<evidence type="ECO:0000256" key="4">
    <source>
        <dbReference type="ARBA" id="ARBA00022670"/>
    </source>
</evidence>
<dbReference type="SUPFAM" id="SSF52540">
    <property type="entry name" value="P-loop containing nucleoside triphosphate hydrolases"/>
    <property type="match status" value="1"/>
</dbReference>
<feature type="domain" description="AAA+ ATPase" evidence="17">
    <location>
        <begin position="249"/>
        <end position="389"/>
    </location>
</feature>
<evidence type="ECO:0000313" key="19">
    <source>
        <dbReference type="Proteomes" id="UP000601055"/>
    </source>
</evidence>
<feature type="binding site" evidence="14">
    <location>
        <position position="484"/>
    </location>
    <ligand>
        <name>Zn(2+)</name>
        <dbReference type="ChEBI" id="CHEBI:29105"/>
        <note>catalytic</note>
    </ligand>
</feature>
<keyword evidence="10 14" id="KW-0067">ATP-binding</keyword>
<keyword evidence="19" id="KW-1185">Reference proteome</keyword>
<comment type="function">
    <text evidence="14">Acts as a processive, ATP-dependent zinc metallopeptidase for both cytoplasmic and membrane proteins. Plays a role in the quality control of integral membrane proteins.</text>
</comment>
<keyword evidence="8 14" id="KW-0378">Hydrolase</keyword>
<dbReference type="PROSITE" id="PS00674">
    <property type="entry name" value="AAA"/>
    <property type="match status" value="1"/>
</dbReference>
<comment type="similarity">
    <text evidence="15">Belongs to the AAA ATPase family.</text>
</comment>
<feature type="region of interest" description="Disordered" evidence="16">
    <location>
        <begin position="1"/>
        <end position="22"/>
    </location>
</feature>
<evidence type="ECO:0000256" key="14">
    <source>
        <dbReference type="HAMAP-Rule" id="MF_01458"/>
    </source>
</evidence>
<dbReference type="InterPro" id="IPR005936">
    <property type="entry name" value="FtsH"/>
</dbReference>